<sequence>MPPANPIFASVPSSQEEGLKIKVVSPSVTYSQDHITAKYVYRNSKVSRDELGNLIINPTEKAYTFKTESKVPKIGLMMVGWGGNNGSTLTASILANRREVKWMTKEGEKISQLLWLTCYGFNSQGWTR</sequence>
<keyword evidence="2" id="KW-1185">Reference proteome</keyword>
<name>A0ACC2SEG4_9FUNG</name>
<accession>A0ACC2SEG4</accession>
<keyword evidence="1" id="KW-0413">Isomerase</keyword>
<proteinExistence type="predicted"/>
<reference evidence="1" key="1">
    <citation type="submission" date="2022-04" db="EMBL/GenBank/DDBJ databases">
        <title>Genome of the entomopathogenic fungus Entomophthora muscae.</title>
        <authorList>
            <person name="Elya C."/>
            <person name="Lovett B.R."/>
            <person name="Lee E."/>
            <person name="Macias A.M."/>
            <person name="Hajek A.E."/>
            <person name="De Bivort B.L."/>
            <person name="Kasson M.T."/>
            <person name="De Fine Licht H.H."/>
            <person name="Stajich J.E."/>
        </authorList>
    </citation>
    <scope>NUCLEOTIDE SEQUENCE</scope>
    <source>
        <strain evidence="1">Berkeley</strain>
    </source>
</reference>
<dbReference type="EMBL" id="QTSX02005171">
    <property type="protein sequence ID" value="KAJ9060531.1"/>
    <property type="molecule type" value="Genomic_DNA"/>
</dbReference>
<evidence type="ECO:0000313" key="1">
    <source>
        <dbReference type="EMBL" id="KAJ9060531.1"/>
    </source>
</evidence>
<dbReference type="Proteomes" id="UP001165960">
    <property type="component" value="Unassembled WGS sequence"/>
</dbReference>
<evidence type="ECO:0000313" key="2">
    <source>
        <dbReference type="Proteomes" id="UP001165960"/>
    </source>
</evidence>
<comment type="caution">
    <text evidence="1">The sequence shown here is derived from an EMBL/GenBank/DDBJ whole genome shotgun (WGS) entry which is preliminary data.</text>
</comment>
<organism evidence="1 2">
    <name type="scientific">Entomophthora muscae</name>
    <dbReference type="NCBI Taxonomy" id="34485"/>
    <lineage>
        <taxon>Eukaryota</taxon>
        <taxon>Fungi</taxon>
        <taxon>Fungi incertae sedis</taxon>
        <taxon>Zoopagomycota</taxon>
        <taxon>Entomophthoromycotina</taxon>
        <taxon>Entomophthoromycetes</taxon>
        <taxon>Entomophthorales</taxon>
        <taxon>Entomophthoraceae</taxon>
        <taxon>Entomophthora</taxon>
    </lineage>
</organism>
<dbReference type="EC" id="5.5.1.4" evidence="1"/>
<protein>
    <submittedName>
        <fullName evidence="1">Myo-inositol-1-phosphate synthase</fullName>
        <ecNumber evidence="1">5.5.1.4</ecNumber>
    </submittedName>
</protein>
<gene>
    <name evidence="1" type="primary">INO1_3</name>
    <name evidence="1" type="ORF">DSO57_1029869</name>
</gene>